<feature type="transmembrane region" description="Helical" evidence="1">
    <location>
        <begin position="25"/>
        <end position="47"/>
    </location>
</feature>
<proteinExistence type="predicted"/>
<dbReference type="GO" id="GO:0001907">
    <property type="term" value="P:symbiont-mediated killing of host cell"/>
    <property type="evidence" value="ECO:0007669"/>
    <property type="project" value="InterPro"/>
</dbReference>
<keyword evidence="1" id="KW-0472">Membrane</keyword>
<evidence type="ECO:0000256" key="1">
    <source>
        <dbReference type="SAM" id="Phobius"/>
    </source>
</evidence>
<keyword evidence="1" id="KW-1133">Transmembrane helix</keyword>
<dbReference type="Proteomes" id="UP001304640">
    <property type="component" value="Segment"/>
</dbReference>
<keyword evidence="1" id="KW-0812">Transmembrane</keyword>
<dbReference type="GO" id="GO:0140911">
    <property type="term" value="F:pore-forming activity"/>
    <property type="evidence" value="ECO:0007669"/>
    <property type="project" value="InterPro"/>
</dbReference>
<accession>A0AAU9E6W4</accession>
<reference evidence="2 3" key="1">
    <citation type="submission" date="2023-07" db="EMBL/GenBank/DDBJ databases">
        <title>Complete genome sequence of Pseudomonas phage Ep4.</title>
        <authorList>
            <person name="Aono M."/>
            <person name="Yagi H."/>
            <person name="Kobayashi K."/>
        </authorList>
    </citation>
    <scope>NUCLEOTIDE SEQUENCE [LARGE SCALE GENOMIC DNA]</scope>
    <source>
        <strain evidence="2 3">Ep4</strain>
    </source>
</reference>
<evidence type="ECO:0000313" key="2">
    <source>
        <dbReference type="EMBL" id="BEQ12910.1"/>
    </source>
</evidence>
<gene>
    <name evidence="2" type="ORF">Ep4_051</name>
</gene>
<keyword evidence="3" id="KW-1185">Reference proteome</keyword>
<protein>
    <submittedName>
        <fullName evidence="2">Class II holin family protein</fullName>
    </submittedName>
</protein>
<sequence length="70" mass="7808">MLSDKTASTAYATSGVVVYLGTLDWNTICMVGGLILGILTFAVNWYYKRENSQAYRDALTRGVRLDEPKE</sequence>
<dbReference type="InterPro" id="IPR007054">
    <property type="entry name" value="Lysis_S"/>
</dbReference>
<name>A0AAU9E6W4_9CAUD</name>
<dbReference type="EMBL" id="LC776701">
    <property type="protein sequence ID" value="BEQ12910.1"/>
    <property type="molecule type" value="Genomic_DNA"/>
</dbReference>
<organism evidence="2 3">
    <name type="scientific">Pseudomonas phage Ep4</name>
    <dbReference type="NCBI Taxonomy" id="3057492"/>
    <lineage>
        <taxon>Viruses</taxon>
        <taxon>Duplodnaviria</taxon>
        <taxon>Heunggongvirae</taxon>
        <taxon>Uroviricota</taxon>
        <taxon>Caudoviricetes</taxon>
        <taxon>Autographivirales</taxon>
        <taxon>Autoscriptoviridae</taxon>
        <taxon>Corkvirinae</taxon>
        <taxon>Actinidiaevirus</taxon>
        <taxon>Actinidiaevirus Ep4</taxon>
    </lineage>
</organism>
<evidence type="ECO:0000313" key="3">
    <source>
        <dbReference type="Proteomes" id="UP001304640"/>
    </source>
</evidence>
<dbReference type="Pfam" id="PF04971">
    <property type="entry name" value="Phage_holin_2_1"/>
    <property type="match status" value="1"/>
</dbReference>